<protein>
    <recommendedName>
        <fullName evidence="2">prephenate dehydratase</fullName>
        <ecNumber evidence="2">4.2.1.51</ecNumber>
    </recommendedName>
</protein>
<keyword evidence="4" id="KW-0057">Aromatic amino acid biosynthesis</keyword>
<feature type="domain" description="Prephenate dehydratase" evidence="8">
    <location>
        <begin position="2"/>
        <end position="181"/>
    </location>
</feature>
<dbReference type="CDD" id="cd13532">
    <property type="entry name" value="PBP2_PDT_like"/>
    <property type="match status" value="1"/>
</dbReference>
<dbReference type="RefSeq" id="WP_270096879.1">
    <property type="nucleotide sequence ID" value="NZ_JAQFFK010000005.1"/>
</dbReference>
<evidence type="ECO:0000259" key="8">
    <source>
        <dbReference type="PROSITE" id="PS51171"/>
    </source>
</evidence>
<dbReference type="InterPro" id="IPR001086">
    <property type="entry name" value="Preph_deHydtase"/>
</dbReference>
<dbReference type="EC" id="4.2.1.51" evidence="2"/>
<dbReference type="PROSITE" id="PS00858">
    <property type="entry name" value="PREPHENATE_DEHYDR_2"/>
    <property type="match status" value="1"/>
</dbReference>
<proteinExistence type="predicted"/>
<dbReference type="InterPro" id="IPR002912">
    <property type="entry name" value="ACT_dom"/>
</dbReference>
<dbReference type="PIRSF" id="PIRSF001500">
    <property type="entry name" value="Chor_mut_pdt_Ppr"/>
    <property type="match status" value="1"/>
</dbReference>
<comment type="catalytic activity">
    <reaction evidence="7">
        <text>prephenate + H(+) = 3-phenylpyruvate + CO2 + H2O</text>
        <dbReference type="Rhea" id="RHEA:21648"/>
        <dbReference type="ChEBI" id="CHEBI:15377"/>
        <dbReference type="ChEBI" id="CHEBI:15378"/>
        <dbReference type="ChEBI" id="CHEBI:16526"/>
        <dbReference type="ChEBI" id="CHEBI:18005"/>
        <dbReference type="ChEBI" id="CHEBI:29934"/>
        <dbReference type="EC" id="4.2.1.51"/>
    </reaction>
</comment>
<dbReference type="Gene3D" id="3.30.70.260">
    <property type="match status" value="1"/>
</dbReference>
<evidence type="ECO:0000256" key="4">
    <source>
        <dbReference type="ARBA" id="ARBA00023141"/>
    </source>
</evidence>
<keyword evidence="11" id="KW-1185">Reference proteome</keyword>
<evidence type="ECO:0000256" key="1">
    <source>
        <dbReference type="ARBA" id="ARBA00004741"/>
    </source>
</evidence>
<dbReference type="PANTHER" id="PTHR21022">
    <property type="entry name" value="PREPHENATE DEHYDRATASE P PROTEIN"/>
    <property type="match status" value="1"/>
</dbReference>
<dbReference type="AlphaFoldDB" id="A0AA90U0I3"/>
<evidence type="ECO:0000256" key="7">
    <source>
        <dbReference type="ARBA" id="ARBA00047848"/>
    </source>
</evidence>
<dbReference type="FunFam" id="3.40.190.10:FF:000034">
    <property type="entry name" value="Chorismate mutase/prephenate dehydratase"/>
    <property type="match status" value="1"/>
</dbReference>
<keyword evidence="3" id="KW-0028">Amino-acid biosynthesis</keyword>
<feature type="domain" description="ACT" evidence="9">
    <location>
        <begin position="201"/>
        <end position="278"/>
    </location>
</feature>
<dbReference type="Pfam" id="PF00800">
    <property type="entry name" value="PDT"/>
    <property type="match status" value="1"/>
</dbReference>
<dbReference type="PROSITE" id="PS51171">
    <property type="entry name" value="PREPHENATE_DEHYDR_3"/>
    <property type="match status" value="1"/>
</dbReference>
<dbReference type="CDD" id="cd04905">
    <property type="entry name" value="ACT_CM-PDT"/>
    <property type="match status" value="1"/>
</dbReference>
<keyword evidence="5" id="KW-0584">Phenylalanine biosynthesis</keyword>
<dbReference type="PROSITE" id="PS00857">
    <property type="entry name" value="PREPHENATE_DEHYDR_1"/>
    <property type="match status" value="1"/>
</dbReference>
<dbReference type="SUPFAM" id="SSF53850">
    <property type="entry name" value="Periplasmic binding protein-like II"/>
    <property type="match status" value="1"/>
</dbReference>
<evidence type="ECO:0000256" key="6">
    <source>
        <dbReference type="ARBA" id="ARBA00023239"/>
    </source>
</evidence>
<dbReference type="Proteomes" id="UP001185015">
    <property type="component" value="Unassembled WGS sequence"/>
</dbReference>
<accession>A0AA90U0I3</accession>
<evidence type="ECO:0000313" key="10">
    <source>
        <dbReference type="EMBL" id="MDR6222969.1"/>
    </source>
</evidence>
<dbReference type="SUPFAM" id="SSF55021">
    <property type="entry name" value="ACT-like"/>
    <property type="match status" value="1"/>
</dbReference>
<evidence type="ECO:0000256" key="2">
    <source>
        <dbReference type="ARBA" id="ARBA00013147"/>
    </source>
</evidence>
<evidence type="ECO:0000256" key="3">
    <source>
        <dbReference type="ARBA" id="ARBA00022605"/>
    </source>
</evidence>
<dbReference type="GO" id="GO:0005737">
    <property type="term" value="C:cytoplasm"/>
    <property type="evidence" value="ECO:0007669"/>
    <property type="project" value="TreeGrafter"/>
</dbReference>
<dbReference type="InterPro" id="IPR045865">
    <property type="entry name" value="ACT-like_dom_sf"/>
</dbReference>
<dbReference type="FunFam" id="3.30.70.260:FF:000012">
    <property type="entry name" value="Prephenate dehydratase"/>
    <property type="match status" value="1"/>
</dbReference>
<dbReference type="InterPro" id="IPR018528">
    <property type="entry name" value="Preph_deHydtase_CS"/>
</dbReference>
<dbReference type="PROSITE" id="PS51671">
    <property type="entry name" value="ACT"/>
    <property type="match status" value="1"/>
</dbReference>
<evidence type="ECO:0000259" key="9">
    <source>
        <dbReference type="PROSITE" id="PS51671"/>
    </source>
</evidence>
<name>A0AA90U0I3_9EURY</name>
<dbReference type="GO" id="GO:0009094">
    <property type="term" value="P:L-phenylalanine biosynthetic process"/>
    <property type="evidence" value="ECO:0007669"/>
    <property type="project" value="UniProtKB-KW"/>
</dbReference>
<comment type="pathway">
    <text evidence="1">Amino-acid biosynthesis; L-phenylalanine biosynthesis; phenylpyruvate from prephenate: step 1/1.</text>
</comment>
<dbReference type="GO" id="GO:0004664">
    <property type="term" value="F:prephenate dehydratase activity"/>
    <property type="evidence" value="ECO:0007669"/>
    <property type="project" value="UniProtKB-EC"/>
</dbReference>
<dbReference type="Gene3D" id="3.40.190.10">
    <property type="entry name" value="Periplasmic binding protein-like II"/>
    <property type="match status" value="2"/>
</dbReference>
<evidence type="ECO:0000256" key="5">
    <source>
        <dbReference type="ARBA" id="ARBA00023222"/>
    </source>
</evidence>
<comment type="caution">
    <text evidence="10">The sequence shown here is derived from an EMBL/GenBank/DDBJ whole genome shotgun (WGS) entry which is preliminary data.</text>
</comment>
<organism evidence="10 11">
    <name type="scientific">Methanococcoides alaskense</name>
    <dbReference type="NCBI Taxonomy" id="325778"/>
    <lineage>
        <taxon>Archaea</taxon>
        <taxon>Methanobacteriati</taxon>
        <taxon>Methanobacteriota</taxon>
        <taxon>Stenosarchaea group</taxon>
        <taxon>Methanomicrobia</taxon>
        <taxon>Methanosarcinales</taxon>
        <taxon>Methanosarcinaceae</taxon>
        <taxon>Methanococcoides</taxon>
    </lineage>
</organism>
<dbReference type="Pfam" id="PF01842">
    <property type="entry name" value="ACT"/>
    <property type="match status" value="1"/>
</dbReference>
<keyword evidence="6 10" id="KW-0456">Lyase</keyword>
<gene>
    <name evidence="10" type="ORF">J2750_001429</name>
</gene>
<sequence length="284" mass="31468">MIVGVLGPAGSYSEKAAKGWISKESKTEGTSLVYYDDINDTFASVINGDSNMGIIPIENSIEGSVGITLDLLLESEITIIGEIVVPIEHCLLSKGEMNNIKIIMSHPQALGQCSKFIREHFKKAEIRTTGSTSHAAKLANEFCEMAAIASRESAREYGLKILVPNIQDWEKNHTRFIVIEQGKWQEDDVCIPKNDTCKTSIIADIDEDKPGSLYEIIGEFAKRDINLTRIESRPSKRSLGDYLFYIDIEGSTGNAVIKDALYYINSKVSMLKVLGSYNGYKLDN</sequence>
<dbReference type="EMBL" id="JAVDQI010000004">
    <property type="protein sequence ID" value="MDR6222969.1"/>
    <property type="molecule type" value="Genomic_DNA"/>
</dbReference>
<evidence type="ECO:0000313" key="11">
    <source>
        <dbReference type="Proteomes" id="UP001185015"/>
    </source>
</evidence>
<dbReference type="PANTHER" id="PTHR21022:SF19">
    <property type="entry name" value="PREPHENATE DEHYDRATASE-RELATED"/>
    <property type="match status" value="1"/>
</dbReference>
<dbReference type="NCBIfam" id="NF008865">
    <property type="entry name" value="PRK11898.1"/>
    <property type="match status" value="1"/>
</dbReference>
<reference evidence="10 11" key="1">
    <citation type="submission" date="2023-07" db="EMBL/GenBank/DDBJ databases">
        <title>Genomic Encyclopedia of Type Strains, Phase IV (KMG-IV): sequencing the most valuable type-strain genomes for metagenomic binning, comparative biology and taxonomic classification.</title>
        <authorList>
            <person name="Goeker M."/>
        </authorList>
    </citation>
    <scope>NUCLEOTIDE SEQUENCE [LARGE SCALE GENOMIC DNA]</scope>
    <source>
        <strain evidence="10 11">DSM 17273</strain>
    </source>
</reference>
<dbReference type="InterPro" id="IPR008242">
    <property type="entry name" value="Chor_mutase/pphenate_deHydtase"/>
</dbReference>